<dbReference type="InterPro" id="IPR036259">
    <property type="entry name" value="MFS_trans_sf"/>
</dbReference>
<dbReference type="EMBL" id="BLXT01004508">
    <property type="protein sequence ID" value="GFO13866.1"/>
    <property type="molecule type" value="Genomic_DNA"/>
</dbReference>
<feature type="domain" description="Major facilitator superfamily (MFS) profile" evidence="6">
    <location>
        <begin position="82"/>
        <end position="336"/>
    </location>
</feature>
<dbReference type="GO" id="GO:0016020">
    <property type="term" value="C:membrane"/>
    <property type="evidence" value="ECO:0007669"/>
    <property type="project" value="UniProtKB-SubCell"/>
</dbReference>
<keyword evidence="3 5" id="KW-1133">Transmembrane helix</keyword>
<dbReference type="Gene3D" id="1.20.1250.20">
    <property type="entry name" value="MFS general substrate transporter like domains"/>
    <property type="match status" value="1"/>
</dbReference>
<evidence type="ECO:0000256" key="3">
    <source>
        <dbReference type="ARBA" id="ARBA00022989"/>
    </source>
</evidence>
<evidence type="ECO:0000256" key="2">
    <source>
        <dbReference type="ARBA" id="ARBA00022692"/>
    </source>
</evidence>
<keyword evidence="2 5" id="KW-0812">Transmembrane</keyword>
<evidence type="ECO:0000313" key="7">
    <source>
        <dbReference type="EMBL" id="GFO13866.1"/>
    </source>
</evidence>
<dbReference type="InterPro" id="IPR005828">
    <property type="entry name" value="MFS_sugar_transport-like"/>
</dbReference>
<comment type="caution">
    <text evidence="7">The sequence shown here is derived from an EMBL/GenBank/DDBJ whole genome shotgun (WGS) entry which is preliminary data.</text>
</comment>
<dbReference type="GO" id="GO:0022857">
    <property type="term" value="F:transmembrane transporter activity"/>
    <property type="evidence" value="ECO:0007669"/>
    <property type="project" value="InterPro"/>
</dbReference>
<evidence type="ECO:0000313" key="8">
    <source>
        <dbReference type="Proteomes" id="UP000735302"/>
    </source>
</evidence>
<evidence type="ECO:0000256" key="1">
    <source>
        <dbReference type="ARBA" id="ARBA00004141"/>
    </source>
</evidence>
<dbReference type="Proteomes" id="UP000735302">
    <property type="component" value="Unassembled WGS sequence"/>
</dbReference>
<dbReference type="PROSITE" id="PS50850">
    <property type="entry name" value="MFS"/>
    <property type="match status" value="1"/>
</dbReference>
<feature type="transmembrane region" description="Helical" evidence="5">
    <location>
        <begin position="217"/>
        <end position="240"/>
    </location>
</feature>
<evidence type="ECO:0000256" key="4">
    <source>
        <dbReference type="ARBA" id="ARBA00023136"/>
    </source>
</evidence>
<reference evidence="7 8" key="1">
    <citation type="journal article" date="2021" name="Elife">
        <title>Chloroplast acquisition without the gene transfer in kleptoplastic sea slugs, Plakobranchus ocellatus.</title>
        <authorList>
            <person name="Maeda T."/>
            <person name="Takahashi S."/>
            <person name="Yoshida T."/>
            <person name="Shimamura S."/>
            <person name="Takaki Y."/>
            <person name="Nagai Y."/>
            <person name="Toyoda A."/>
            <person name="Suzuki Y."/>
            <person name="Arimoto A."/>
            <person name="Ishii H."/>
            <person name="Satoh N."/>
            <person name="Nishiyama T."/>
            <person name="Hasebe M."/>
            <person name="Maruyama T."/>
            <person name="Minagawa J."/>
            <person name="Obokata J."/>
            <person name="Shigenobu S."/>
        </authorList>
    </citation>
    <scope>NUCLEOTIDE SEQUENCE [LARGE SCALE GENOMIC DNA]</scope>
</reference>
<keyword evidence="8" id="KW-1185">Reference proteome</keyword>
<comment type="subcellular location">
    <subcellularLocation>
        <location evidence="1">Membrane</location>
        <topology evidence="1">Multi-pass membrane protein</topology>
    </subcellularLocation>
</comment>
<dbReference type="AlphaFoldDB" id="A0AAV4B008"/>
<keyword evidence="4 5" id="KW-0472">Membrane</keyword>
<evidence type="ECO:0000259" key="6">
    <source>
        <dbReference type="PROSITE" id="PS50850"/>
    </source>
</evidence>
<gene>
    <name evidence="7" type="ORF">PoB_004037100</name>
</gene>
<evidence type="ECO:0000256" key="5">
    <source>
        <dbReference type="SAM" id="Phobius"/>
    </source>
</evidence>
<dbReference type="SUPFAM" id="SSF103473">
    <property type="entry name" value="MFS general substrate transporter"/>
    <property type="match status" value="1"/>
</dbReference>
<dbReference type="InterPro" id="IPR020846">
    <property type="entry name" value="MFS_dom"/>
</dbReference>
<feature type="transmembrane region" description="Helical" evidence="5">
    <location>
        <begin position="129"/>
        <end position="151"/>
    </location>
</feature>
<dbReference type="Pfam" id="PF00083">
    <property type="entry name" value="Sugar_tr"/>
    <property type="match status" value="1"/>
</dbReference>
<proteinExistence type="predicted"/>
<name>A0AAV4B008_9GAST</name>
<feature type="transmembrane region" description="Helical" evidence="5">
    <location>
        <begin position="20"/>
        <end position="41"/>
    </location>
</feature>
<protein>
    <recommendedName>
        <fullName evidence="6">Major facilitator superfamily (MFS) profile domain-containing protein</fullName>
    </recommendedName>
</protein>
<feature type="transmembrane region" description="Helical" evidence="5">
    <location>
        <begin position="246"/>
        <end position="265"/>
    </location>
</feature>
<accession>A0AAV4B008</accession>
<organism evidence="7 8">
    <name type="scientific">Plakobranchus ocellatus</name>
    <dbReference type="NCBI Taxonomy" id="259542"/>
    <lineage>
        <taxon>Eukaryota</taxon>
        <taxon>Metazoa</taxon>
        <taxon>Spiralia</taxon>
        <taxon>Lophotrochozoa</taxon>
        <taxon>Mollusca</taxon>
        <taxon>Gastropoda</taxon>
        <taxon>Heterobranchia</taxon>
        <taxon>Euthyneura</taxon>
        <taxon>Panpulmonata</taxon>
        <taxon>Sacoglossa</taxon>
        <taxon>Placobranchoidea</taxon>
        <taxon>Plakobranchidae</taxon>
        <taxon>Plakobranchus</taxon>
    </lineage>
</organism>
<dbReference type="PANTHER" id="PTHR24064">
    <property type="entry name" value="SOLUTE CARRIER FAMILY 22 MEMBER"/>
    <property type="match status" value="1"/>
</dbReference>
<feature type="transmembrane region" description="Helical" evidence="5">
    <location>
        <begin position="160"/>
        <end position="178"/>
    </location>
</feature>
<sequence>MKFDDVFSEVGEFGYYQKQIYLLTCLAPICVSMQVLAGVFIQATPDHRCSLPDLPNDTYASQGLWHDALVNASIPWDDDDEKYDQCKLRRVPGRLDDDTVSCEKWVYSKDPFKSTFVTDGDFVCDDSILVTYASMIFMCGMLFGSLVLGILADTIGRKKIMILSTLCLMASSLGVAWADSYALFVTLKFLALFFATGMMLAAFVIGMEIVGPSKRRLAGNIGNFFWVSGLFLETGMAYWLRDWKHFQIAISIILAVSLLILAGFLPESPRWLLQRGKTKEAGEIIQKMAERNGLVLSPKIRQLNNVTFESNNTQSVWHIFTYRSLVLRSFIMFYNW</sequence>
<feature type="transmembrane region" description="Helical" evidence="5">
    <location>
        <begin position="184"/>
        <end position="205"/>
    </location>
</feature>